<keyword evidence="9" id="KW-1185">Reference proteome</keyword>
<evidence type="ECO:0000256" key="5">
    <source>
        <dbReference type="ARBA" id="ARBA00022801"/>
    </source>
</evidence>
<dbReference type="InterPro" id="IPR001365">
    <property type="entry name" value="A_deaminase_dom"/>
</dbReference>
<dbReference type="Pfam" id="PF00962">
    <property type="entry name" value="A_deaminase"/>
    <property type="match status" value="1"/>
</dbReference>
<dbReference type="GO" id="GO:0005829">
    <property type="term" value="C:cytosol"/>
    <property type="evidence" value="ECO:0007669"/>
    <property type="project" value="TreeGrafter"/>
</dbReference>
<dbReference type="PANTHER" id="PTHR11409">
    <property type="entry name" value="ADENOSINE DEAMINASE"/>
    <property type="match status" value="1"/>
</dbReference>
<evidence type="ECO:0000256" key="6">
    <source>
        <dbReference type="ARBA" id="ARBA00022833"/>
    </source>
</evidence>
<dbReference type="InterPro" id="IPR006330">
    <property type="entry name" value="Ado/ade_deaminase"/>
</dbReference>
<dbReference type="GO" id="GO:0046103">
    <property type="term" value="P:inosine biosynthetic process"/>
    <property type="evidence" value="ECO:0007669"/>
    <property type="project" value="TreeGrafter"/>
</dbReference>
<dbReference type="PANTHER" id="PTHR11409:SF43">
    <property type="entry name" value="ADENOSINE DEAMINASE"/>
    <property type="match status" value="1"/>
</dbReference>
<protein>
    <recommendedName>
        <fullName evidence="3">adenosine deaminase</fullName>
        <ecNumber evidence="3">3.5.4.4</ecNumber>
    </recommendedName>
</protein>
<keyword evidence="5 8" id="KW-0378">Hydrolase</keyword>
<dbReference type="GO" id="GO:0046872">
    <property type="term" value="F:metal ion binding"/>
    <property type="evidence" value="ECO:0007669"/>
    <property type="project" value="UniProtKB-KW"/>
</dbReference>
<sequence>MKVELTREFIKSLPKAELHCHLDGSMRVETIIDLAIKNKIDLPEKDPEKLKQILEVGNNCKSLTDYLRPFDITCSVLQTKDALERATYELAEDCADENIRYLEIRFSPILHVNGGLSLSKVVEAVLDGKSRAEKKFNITIGIIICGLRHLSPETTDILAELCVAYKNYGVVGFDLAGAEKNYPAKDHKEAFYLIINNNINTTVHAGEAYGPESIHQALHHVRANRIGHGTRLKEDGDLLNYVNDHRIPLEMCITSNLQTKAIESYSRHPIRFYFDMGLRVTINTDNRLISKTTLTDEYLLAIKEFNFTPKEIKYLITNGFKSAFLPLNQKVKLLRKVTQELKEKGLEIQRDYI</sequence>
<dbReference type="CDD" id="cd01320">
    <property type="entry name" value="ADA"/>
    <property type="match status" value="1"/>
</dbReference>
<keyword evidence="6" id="KW-0862">Zinc</keyword>
<dbReference type="InterPro" id="IPR032466">
    <property type="entry name" value="Metal_Hydrolase"/>
</dbReference>
<comment type="cofactor">
    <cofactor evidence="1">
        <name>Zn(2+)</name>
        <dbReference type="ChEBI" id="CHEBI:29105"/>
    </cofactor>
</comment>
<name>A0A425Y4K4_9BACT</name>
<evidence type="ECO:0000256" key="4">
    <source>
        <dbReference type="ARBA" id="ARBA00022723"/>
    </source>
</evidence>
<dbReference type="GO" id="GO:0060169">
    <property type="term" value="P:negative regulation of adenosine receptor signaling pathway"/>
    <property type="evidence" value="ECO:0007669"/>
    <property type="project" value="TreeGrafter"/>
</dbReference>
<comment type="caution">
    <text evidence="8">The sequence shown here is derived from an EMBL/GenBank/DDBJ whole genome shotgun (WGS) entry which is preliminary data.</text>
</comment>
<comment type="similarity">
    <text evidence="2">Belongs to the metallo-dependent hydrolases superfamily. Adenosine and AMP deaminases family.</text>
</comment>
<dbReference type="AlphaFoldDB" id="A0A425Y4K4"/>
<evidence type="ECO:0000256" key="3">
    <source>
        <dbReference type="ARBA" id="ARBA00012784"/>
    </source>
</evidence>
<evidence type="ECO:0000259" key="7">
    <source>
        <dbReference type="Pfam" id="PF00962"/>
    </source>
</evidence>
<dbReference type="Proteomes" id="UP000285794">
    <property type="component" value="Unassembled WGS sequence"/>
</dbReference>
<dbReference type="OrthoDB" id="9779574at2"/>
<evidence type="ECO:0000313" key="8">
    <source>
        <dbReference type="EMBL" id="RRG22968.1"/>
    </source>
</evidence>
<accession>A0A425Y4K4</accession>
<organism evidence="8 9">
    <name type="scientific">Ancylomarina euxinus</name>
    <dbReference type="NCBI Taxonomy" id="2283627"/>
    <lineage>
        <taxon>Bacteria</taxon>
        <taxon>Pseudomonadati</taxon>
        <taxon>Bacteroidota</taxon>
        <taxon>Bacteroidia</taxon>
        <taxon>Marinilabiliales</taxon>
        <taxon>Marinifilaceae</taxon>
        <taxon>Ancylomarina</taxon>
    </lineage>
</organism>
<evidence type="ECO:0000313" key="9">
    <source>
        <dbReference type="Proteomes" id="UP000285794"/>
    </source>
</evidence>
<gene>
    <name evidence="8" type="primary">add</name>
    <name evidence="8" type="ORF">DWB61_05890</name>
</gene>
<dbReference type="GO" id="GO:0009897">
    <property type="term" value="C:external side of plasma membrane"/>
    <property type="evidence" value="ECO:0007669"/>
    <property type="project" value="TreeGrafter"/>
</dbReference>
<keyword evidence="4" id="KW-0479">Metal-binding</keyword>
<evidence type="ECO:0000256" key="2">
    <source>
        <dbReference type="ARBA" id="ARBA00006676"/>
    </source>
</evidence>
<dbReference type="NCBIfam" id="TIGR01430">
    <property type="entry name" value="aden_deam"/>
    <property type="match status" value="1"/>
</dbReference>
<proteinExistence type="inferred from homology"/>
<reference evidence="8 9" key="1">
    <citation type="submission" date="2018-07" db="EMBL/GenBank/DDBJ databases">
        <title>Draft genome sequence of Ancylomarina sp. M1P.</title>
        <authorList>
            <person name="Yadav S."/>
            <person name="Villanueva L."/>
            <person name="Damste J.S.S."/>
        </authorList>
    </citation>
    <scope>NUCLEOTIDE SEQUENCE [LARGE SCALE GENOMIC DNA]</scope>
    <source>
        <strain evidence="8 9">M1P</strain>
    </source>
</reference>
<evidence type="ECO:0000256" key="1">
    <source>
        <dbReference type="ARBA" id="ARBA00001947"/>
    </source>
</evidence>
<feature type="domain" description="Adenosine deaminase" evidence="7">
    <location>
        <begin position="14"/>
        <end position="339"/>
    </location>
</feature>
<dbReference type="GO" id="GO:0006154">
    <property type="term" value="P:adenosine catabolic process"/>
    <property type="evidence" value="ECO:0007669"/>
    <property type="project" value="TreeGrafter"/>
</dbReference>
<dbReference type="Gene3D" id="3.20.20.140">
    <property type="entry name" value="Metal-dependent hydrolases"/>
    <property type="match status" value="1"/>
</dbReference>
<dbReference type="GO" id="GO:0043103">
    <property type="term" value="P:hypoxanthine salvage"/>
    <property type="evidence" value="ECO:0007669"/>
    <property type="project" value="TreeGrafter"/>
</dbReference>
<dbReference type="EMBL" id="QQWG01000004">
    <property type="protein sequence ID" value="RRG22968.1"/>
    <property type="molecule type" value="Genomic_DNA"/>
</dbReference>
<dbReference type="SUPFAM" id="SSF51556">
    <property type="entry name" value="Metallo-dependent hydrolases"/>
    <property type="match status" value="1"/>
</dbReference>
<dbReference type="EC" id="3.5.4.4" evidence="3"/>
<dbReference type="GO" id="GO:0004000">
    <property type="term" value="F:adenosine deaminase activity"/>
    <property type="evidence" value="ECO:0007669"/>
    <property type="project" value="UniProtKB-ARBA"/>
</dbReference>